<protein>
    <recommendedName>
        <fullName evidence="3">Amine oxidase domain-containing protein</fullName>
    </recommendedName>
</protein>
<organism evidence="1 2">
    <name type="scientific">Tumebacillus flagellatus</name>
    <dbReference type="NCBI Taxonomy" id="1157490"/>
    <lineage>
        <taxon>Bacteria</taxon>
        <taxon>Bacillati</taxon>
        <taxon>Bacillota</taxon>
        <taxon>Bacilli</taxon>
        <taxon>Bacillales</taxon>
        <taxon>Alicyclobacillaceae</taxon>
        <taxon>Tumebacillus</taxon>
    </lineage>
</organism>
<accession>A0A074LVE8</accession>
<gene>
    <name evidence="1" type="ORF">EL26_07240</name>
</gene>
<proteinExistence type="predicted"/>
<dbReference type="EMBL" id="JMIR01000007">
    <property type="protein sequence ID" value="KEO83973.1"/>
    <property type="molecule type" value="Genomic_DNA"/>
</dbReference>
<dbReference type="OrthoDB" id="269318at2"/>
<name>A0A074LVE8_9BACL</name>
<evidence type="ECO:0000313" key="2">
    <source>
        <dbReference type="Proteomes" id="UP000027931"/>
    </source>
</evidence>
<dbReference type="Proteomes" id="UP000027931">
    <property type="component" value="Unassembled WGS sequence"/>
</dbReference>
<comment type="caution">
    <text evidence="1">The sequence shown here is derived from an EMBL/GenBank/DDBJ whole genome shotgun (WGS) entry which is preliminary data.</text>
</comment>
<sequence>MGASLDVSLRRMPDPSTNFALHLDRPLYYSNHSAVARLTRDDRHVVLHLHKYLSPDEAPNAARDRAELEGFLDLLQPWWREEEIASRFLPRIAVTYGLPTVERVCSDVAETVVADIPGLYLAGDWTVCDAMLSDAAIVSGKGAAQRILDRDLSFTYTGNRRNA</sequence>
<evidence type="ECO:0000313" key="1">
    <source>
        <dbReference type="EMBL" id="KEO83973.1"/>
    </source>
</evidence>
<reference evidence="1 2" key="1">
    <citation type="journal article" date="2013" name="Int. J. Syst. Evol. Microbiol.">
        <title>Tumebacillus flagellatus sp. nov., an alpha-amylase/pullulanase-producing bacterium isolated from cassava wastewater.</title>
        <authorList>
            <person name="Wang Q."/>
            <person name="Xie N."/>
            <person name="Qin Y."/>
            <person name="Shen N."/>
            <person name="Zhu J."/>
            <person name="Mi H."/>
            <person name="Huang R."/>
        </authorList>
    </citation>
    <scope>NUCLEOTIDE SEQUENCE [LARGE SCALE GENOMIC DNA]</scope>
    <source>
        <strain evidence="1 2">GST4</strain>
    </source>
</reference>
<dbReference type="eggNOG" id="COG1232">
    <property type="taxonomic scope" value="Bacteria"/>
</dbReference>
<evidence type="ECO:0008006" key="3">
    <source>
        <dbReference type="Google" id="ProtNLM"/>
    </source>
</evidence>
<dbReference type="AlphaFoldDB" id="A0A074LVE8"/>
<dbReference type="STRING" id="1157490.EL26_07240"/>
<keyword evidence="2" id="KW-1185">Reference proteome</keyword>
<dbReference type="RefSeq" id="WP_038086006.1">
    <property type="nucleotide sequence ID" value="NZ_JMIR01000007.1"/>
</dbReference>